<comment type="caution">
    <text evidence="1">The sequence shown here is derived from an EMBL/GenBank/DDBJ whole genome shotgun (WGS) entry which is preliminary data.</text>
</comment>
<name>A0ABP5IWF7_9ACTN</name>
<protein>
    <submittedName>
        <fullName evidence="1">Uncharacterized protein</fullName>
    </submittedName>
</protein>
<evidence type="ECO:0000313" key="2">
    <source>
        <dbReference type="Proteomes" id="UP001500443"/>
    </source>
</evidence>
<sequence length="65" mass="6828">MIASDIVGQECIGRTLGALTRDGKYRGRGCNWVAYGLFPGPWTIKLPGGRTMAAFALADAAGGNR</sequence>
<dbReference type="InterPro" id="IPR048166">
    <property type="entry name" value="VVA0879-like"/>
</dbReference>
<keyword evidence="2" id="KW-1185">Reference proteome</keyword>
<reference evidence="2" key="1">
    <citation type="journal article" date="2019" name="Int. J. Syst. Evol. Microbiol.">
        <title>The Global Catalogue of Microorganisms (GCM) 10K type strain sequencing project: providing services to taxonomists for standard genome sequencing and annotation.</title>
        <authorList>
            <consortium name="The Broad Institute Genomics Platform"/>
            <consortium name="The Broad Institute Genome Sequencing Center for Infectious Disease"/>
            <person name="Wu L."/>
            <person name="Ma J."/>
        </authorList>
    </citation>
    <scope>NUCLEOTIDE SEQUENCE [LARGE SCALE GENOMIC DNA]</scope>
    <source>
        <strain evidence="2">JCM 15481</strain>
    </source>
</reference>
<dbReference type="Proteomes" id="UP001500443">
    <property type="component" value="Unassembled WGS sequence"/>
</dbReference>
<gene>
    <name evidence="1" type="ORF">GCM10009802_03010</name>
</gene>
<accession>A0ABP5IWF7</accession>
<organism evidence="1 2">
    <name type="scientific">Streptomyces synnematoformans</name>
    <dbReference type="NCBI Taxonomy" id="415721"/>
    <lineage>
        <taxon>Bacteria</taxon>
        <taxon>Bacillati</taxon>
        <taxon>Actinomycetota</taxon>
        <taxon>Actinomycetes</taxon>
        <taxon>Kitasatosporales</taxon>
        <taxon>Streptomycetaceae</taxon>
        <taxon>Streptomyces</taxon>
    </lineage>
</organism>
<dbReference type="EMBL" id="BAAAPF010000003">
    <property type="protein sequence ID" value="GAA2107716.1"/>
    <property type="molecule type" value="Genomic_DNA"/>
</dbReference>
<evidence type="ECO:0000313" key="1">
    <source>
        <dbReference type="EMBL" id="GAA2107716.1"/>
    </source>
</evidence>
<proteinExistence type="predicted"/>
<dbReference type="NCBIfam" id="NF041591">
    <property type="entry name" value="CxxC_VVA0879"/>
    <property type="match status" value="1"/>
</dbReference>